<dbReference type="KEGG" id="moc:BB934_08285"/>
<protein>
    <recommendedName>
        <fullName evidence="1">Methyltransferase domain-containing protein</fullName>
    </recommendedName>
</protein>
<name>A0A1B2EE14_9HYPH</name>
<dbReference type="InterPro" id="IPR029063">
    <property type="entry name" value="SAM-dependent_MTases_sf"/>
</dbReference>
<gene>
    <name evidence="2" type="ORF">BB934_08285</name>
</gene>
<proteinExistence type="predicted"/>
<dbReference type="InterPro" id="IPR025714">
    <property type="entry name" value="Methyltranfer_dom"/>
</dbReference>
<dbReference type="EMBL" id="CP016616">
    <property type="protein sequence ID" value="ANY78230.1"/>
    <property type="molecule type" value="Genomic_DNA"/>
</dbReference>
<accession>A0A1B2EE14</accession>
<evidence type="ECO:0000259" key="1">
    <source>
        <dbReference type="Pfam" id="PF13847"/>
    </source>
</evidence>
<evidence type="ECO:0000313" key="2">
    <source>
        <dbReference type="EMBL" id="ANY78230.1"/>
    </source>
</evidence>
<dbReference type="CDD" id="cd02440">
    <property type="entry name" value="AdoMet_MTases"/>
    <property type="match status" value="1"/>
</dbReference>
<dbReference type="Gene3D" id="3.40.50.150">
    <property type="entry name" value="Vaccinia Virus protein VP39"/>
    <property type="match status" value="1"/>
</dbReference>
<organism evidence="2">
    <name type="scientific">Microvirga ossetica</name>
    <dbReference type="NCBI Taxonomy" id="1882682"/>
    <lineage>
        <taxon>Bacteria</taxon>
        <taxon>Pseudomonadati</taxon>
        <taxon>Pseudomonadota</taxon>
        <taxon>Alphaproteobacteria</taxon>
        <taxon>Hyphomicrobiales</taxon>
        <taxon>Methylobacteriaceae</taxon>
        <taxon>Microvirga</taxon>
    </lineage>
</organism>
<dbReference type="Pfam" id="PF13847">
    <property type="entry name" value="Methyltransf_31"/>
    <property type="match status" value="1"/>
</dbReference>
<feature type="domain" description="Methyltransferase" evidence="1">
    <location>
        <begin position="212"/>
        <end position="304"/>
    </location>
</feature>
<dbReference type="SUPFAM" id="SSF53335">
    <property type="entry name" value="S-adenosyl-L-methionine-dependent methyltransferases"/>
    <property type="match status" value="1"/>
</dbReference>
<dbReference type="AlphaFoldDB" id="A0A1B2EE14"/>
<sequence>MRGWVIEKGHFRPIKVSLLYDGQEVGSTLTGHQRPDVFEAHGIEGAGFYFALPPVSGNFQPEKLAVIADGTLELPLVPGAARRELDLRNSYDADDAFTLTNRMAGQGNVDPEMARFKLHSEQAGIQLPEVLTELRIKRNFRKYFDFKRALTSKGDAAHVKALAPWMYHFDFKDCKTSDFDYIYTSASEQMHDFRSDLITQTIKNLYGDTLREMTVLDIGCNCGIFSFDMASIGVKHVVGIDIFDRNIEQAEYLKSQLSYDNVEFRKGNLKDLRAEKFDIILNLGVMYHLSTPYEVMEMCHSMTRELCVVDTICHKDVFSGFFSTYKPLKATGIEGDTVFELQPTYRAILDLILLVGFKRTIEIVSSDVASMVLYNEAIRRCFFCFQSDTTPDLNAVKSLS</sequence>
<reference evidence="2" key="1">
    <citation type="submission" date="2016-07" db="EMBL/GenBank/DDBJ databases">
        <title>Microvirga ossetica sp. nov. a new species of rhizobia isolated from root nodules of the legume species Vicia alpestris Steven originated from North Ossetia region in the Caucasus.</title>
        <authorList>
            <person name="Safronova V.I."/>
            <person name="Kuznetsova I.G."/>
            <person name="Sazanova A.L."/>
            <person name="Belimov A."/>
            <person name="Andronov E."/>
            <person name="Osledkin Y.S."/>
            <person name="Onishchuk O.P."/>
            <person name="Kurchak O.N."/>
            <person name="Shaposhnikov A.I."/>
            <person name="Willems A."/>
            <person name="Tikhonovich I.A."/>
        </authorList>
    </citation>
    <scope>NUCLEOTIDE SEQUENCE [LARGE SCALE GENOMIC DNA]</scope>
    <source>
        <strain evidence="2">V5/3M</strain>
    </source>
</reference>